<name>B8A3H0_MAIZE</name>
<proteinExistence type="evidence at transcript level"/>
<accession>B8A3H0</accession>
<sequence>MGLTSVRCWVSYLSALFGERALRSSVTALTAALTTGGASGAARTAPVRRLRPCTKARGTETGWRALPARRRWLLLDVDGRARDGGPAAALGAISRRQTAVRSCSGKHGPLEVGR</sequence>
<reference evidence="1" key="2">
    <citation type="submission" date="2012-06" db="EMBL/GenBank/DDBJ databases">
        <authorList>
            <person name="Yu Y."/>
            <person name="Currie J."/>
            <person name="Lomeli R."/>
            <person name="Angelova A."/>
            <person name="Collura K."/>
            <person name="Wissotski M."/>
            <person name="Campos D."/>
            <person name="Kudrna D."/>
            <person name="Golser W."/>
            <person name="Ashely E."/>
            <person name="Descour A."/>
            <person name="Fernandes J."/>
            <person name="Soderlund C."/>
            <person name="Walbot V."/>
        </authorList>
    </citation>
    <scope>NUCLEOTIDE SEQUENCE</scope>
    <source>
        <strain evidence="1">B73</strain>
    </source>
</reference>
<protein>
    <submittedName>
        <fullName evidence="1">Uncharacterized protein</fullName>
    </submittedName>
</protein>
<evidence type="ECO:0000313" key="1">
    <source>
        <dbReference type="EMBL" id="ACL54719.1"/>
    </source>
</evidence>
<organism evidence="1">
    <name type="scientific">Zea mays</name>
    <name type="common">Maize</name>
    <dbReference type="NCBI Taxonomy" id="4577"/>
    <lineage>
        <taxon>Eukaryota</taxon>
        <taxon>Viridiplantae</taxon>
        <taxon>Streptophyta</taxon>
        <taxon>Embryophyta</taxon>
        <taxon>Tracheophyta</taxon>
        <taxon>Spermatophyta</taxon>
        <taxon>Magnoliopsida</taxon>
        <taxon>Liliopsida</taxon>
        <taxon>Poales</taxon>
        <taxon>Poaceae</taxon>
        <taxon>PACMAD clade</taxon>
        <taxon>Panicoideae</taxon>
        <taxon>Andropogonodae</taxon>
        <taxon>Andropogoneae</taxon>
        <taxon>Tripsacinae</taxon>
        <taxon>Zea</taxon>
    </lineage>
</organism>
<dbReference type="EMBL" id="BT056112">
    <property type="protein sequence ID" value="ACL54719.1"/>
    <property type="molecule type" value="mRNA"/>
</dbReference>
<dbReference type="AlphaFoldDB" id="B8A3H0"/>
<reference evidence="1" key="1">
    <citation type="journal article" date="2009" name="PLoS Genet.">
        <title>Sequencing, mapping, and analysis of 27,455 maize full-length cDNAs.</title>
        <authorList>
            <person name="Soderlund C."/>
            <person name="Descour A."/>
            <person name="Kudrna D."/>
            <person name="Bomhoff M."/>
            <person name="Boyd L."/>
            <person name="Currie J."/>
            <person name="Angelova A."/>
            <person name="Collura K."/>
            <person name="Wissotski M."/>
            <person name="Ashley E."/>
            <person name="Morrow D."/>
            <person name="Fernandes J."/>
            <person name="Walbot V."/>
            <person name="Yu Y."/>
        </authorList>
    </citation>
    <scope>NUCLEOTIDE SEQUENCE</scope>
    <source>
        <strain evidence="1">B73</strain>
    </source>
</reference>